<dbReference type="GO" id="GO:0009073">
    <property type="term" value="P:aromatic amino acid family biosynthetic process"/>
    <property type="evidence" value="ECO:0007669"/>
    <property type="project" value="UniProtKB-KW"/>
</dbReference>
<evidence type="ECO:0000256" key="10">
    <source>
        <dbReference type="ARBA" id="ARBA00022833"/>
    </source>
</evidence>
<evidence type="ECO:0000256" key="6">
    <source>
        <dbReference type="ARBA" id="ARBA00022490"/>
    </source>
</evidence>
<dbReference type="GO" id="GO:0000166">
    <property type="term" value="F:nucleotide binding"/>
    <property type="evidence" value="ECO:0007669"/>
    <property type="project" value="UniProtKB-KW"/>
</dbReference>
<feature type="region of interest" description="Disordered" evidence="15">
    <location>
        <begin position="122"/>
        <end position="143"/>
    </location>
</feature>
<evidence type="ECO:0000256" key="14">
    <source>
        <dbReference type="ARBA" id="ARBA00023268"/>
    </source>
</evidence>
<name>X1LD97_9ZZZZ</name>
<keyword evidence="12" id="KW-0057">Aromatic amino acid biosynthesis</keyword>
<keyword evidence="6" id="KW-0963">Cytoplasm</keyword>
<evidence type="ECO:0000256" key="2">
    <source>
        <dbReference type="ARBA" id="ARBA00001911"/>
    </source>
</evidence>
<evidence type="ECO:0000259" key="17">
    <source>
        <dbReference type="Pfam" id="PF24621"/>
    </source>
</evidence>
<proteinExistence type="predicted"/>
<dbReference type="InterPro" id="IPR027417">
    <property type="entry name" value="P-loop_NTPase"/>
</dbReference>
<comment type="catalytic activity">
    <reaction evidence="1">
        <text>7-phospho-2-dehydro-3-deoxy-D-arabino-heptonate = 3-dehydroquinate + phosphate</text>
        <dbReference type="Rhea" id="RHEA:21968"/>
        <dbReference type="ChEBI" id="CHEBI:32364"/>
        <dbReference type="ChEBI" id="CHEBI:43474"/>
        <dbReference type="ChEBI" id="CHEBI:58394"/>
        <dbReference type="EC" id="4.2.3.4"/>
    </reaction>
</comment>
<dbReference type="Gene3D" id="3.40.50.300">
    <property type="entry name" value="P-loop containing nucleotide triphosphate hydrolases"/>
    <property type="match status" value="1"/>
</dbReference>
<sequence>MLRQLPQQRQTVIAIGGGAIVDRQNYELLAENGLLFCLEAKPETIYQRLFQNATYGCETEVRPLMATNNPLERIKQLKASRQPYYASVDWTIHTDRLSLSQVAEEVVRGWQLLHGAFPERDSSVASLPQNDKERRARNDKRKTGNDIGKDIACWVETATQSYPVFVGYGLLDKLGEKIKEAGLSGVVSIISDETVFPIYGRKVESILQNAGFAVNTFAVPPGEKTKNINSAIKIYDFLVEQRVERDDILIALGGGMVGDLAGFVAATFLRGMPWIPLPTSLVAMVDASIGGKVGVNHPQGKNLIGAFYQPSFVLADVQTLNTLPDRELTSGWAEVIKYGLTLDKEFFEFLEANADKLIKLEPNAVTQAIVRSTAIKAQIVSEDEKERGGRIILNYGHTIAHGLEVATQYKRFPPW</sequence>
<dbReference type="GO" id="GO:0005737">
    <property type="term" value="C:cytoplasm"/>
    <property type="evidence" value="ECO:0007669"/>
    <property type="project" value="InterPro"/>
</dbReference>
<keyword evidence="9" id="KW-0547">Nucleotide-binding</keyword>
<dbReference type="Pfam" id="PF01761">
    <property type="entry name" value="DHQ_synthase"/>
    <property type="match status" value="1"/>
</dbReference>
<feature type="compositionally biased region" description="Basic and acidic residues" evidence="15">
    <location>
        <begin position="130"/>
        <end position="143"/>
    </location>
</feature>
<evidence type="ECO:0000256" key="1">
    <source>
        <dbReference type="ARBA" id="ARBA00001393"/>
    </source>
</evidence>
<comment type="cofactor">
    <cofactor evidence="3">
        <name>Zn(2+)</name>
        <dbReference type="ChEBI" id="CHEBI:29105"/>
    </cofactor>
</comment>
<dbReference type="SUPFAM" id="SSF52540">
    <property type="entry name" value="P-loop containing nucleoside triphosphate hydrolases"/>
    <property type="match status" value="1"/>
</dbReference>
<dbReference type="Gene3D" id="3.40.50.1970">
    <property type="match status" value="1"/>
</dbReference>
<reference evidence="18" key="1">
    <citation type="journal article" date="2014" name="Front. Microbiol.">
        <title>High frequency of phylogenetically diverse reductive dehalogenase-homologous genes in deep subseafloor sedimentary metagenomes.</title>
        <authorList>
            <person name="Kawai M."/>
            <person name="Futagami T."/>
            <person name="Toyoda A."/>
            <person name="Takaki Y."/>
            <person name="Nishi S."/>
            <person name="Hori S."/>
            <person name="Arai W."/>
            <person name="Tsubouchi T."/>
            <person name="Morono Y."/>
            <person name="Uchiyama I."/>
            <person name="Ito T."/>
            <person name="Fujiyama A."/>
            <person name="Inagaki F."/>
            <person name="Takami H."/>
        </authorList>
    </citation>
    <scope>NUCLEOTIDE SEQUENCE</scope>
    <source>
        <strain evidence="18">Expedition CK06-06</strain>
    </source>
</reference>
<evidence type="ECO:0000256" key="12">
    <source>
        <dbReference type="ARBA" id="ARBA00023141"/>
    </source>
</evidence>
<gene>
    <name evidence="18" type="ORF">S06H3_13931</name>
</gene>
<evidence type="ECO:0000256" key="3">
    <source>
        <dbReference type="ARBA" id="ARBA00001947"/>
    </source>
</evidence>
<evidence type="ECO:0000256" key="8">
    <source>
        <dbReference type="ARBA" id="ARBA00022723"/>
    </source>
</evidence>
<evidence type="ECO:0000256" key="9">
    <source>
        <dbReference type="ARBA" id="ARBA00022741"/>
    </source>
</evidence>
<dbReference type="NCBIfam" id="TIGR01357">
    <property type="entry name" value="aroB"/>
    <property type="match status" value="1"/>
</dbReference>
<dbReference type="EC" id="4.2.3.4" evidence="5"/>
<keyword evidence="14" id="KW-0511">Multifunctional enzyme</keyword>
<evidence type="ECO:0000256" key="7">
    <source>
        <dbReference type="ARBA" id="ARBA00022605"/>
    </source>
</evidence>
<dbReference type="PANTHER" id="PTHR43622:SF7">
    <property type="entry name" value="3-DEHYDROQUINATE SYNTHASE, CHLOROPLASTIC"/>
    <property type="match status" value="1"/>
</dbReference>
<dbReference type="InterPro" id="IPR031322">
    <property type="entry name" value="Shikimate/glucono_kinase"/>
</dbReference>
<dbReference type="GO" id="GO:0008652">
    <property type="term" value="P:amino acid biosynthetic process"/>
    <property type="evidence" value="ECO:0007669"/>
    <property type="project" value="UniProtKB-KW"/>
</dbReference>
<keyword evidence="13" id="KW-0456">Lyase</keyword>
<comment type="pathway">
    <text evidence="4">Metabolic intermediate biosynthesis; chorismate biosynthesis; chorismate from D-erythrose 4-phosphate and phosphoenolpyruvate: step 2/7.</text>
</comment>
<dbReference type="EMBL" id="BARV01006806">
    <property type="protein sequence ID" value="GAI17068.1"/>
    <property type="molecule type" value="Genomic_DNA"/>
</dbReference>
<evidence type="ECO:0000256" key="4">
    <source>
        <dbReference type="ARBA" id="ARBA00004661"/>
    </source>
</evidence>
<dbReference type="PANTHER" id="PTHR43622">
    <property type="entry name" value="3-DEHYDROQUINATE SYNTHASE"/>
    <property type="match status" value="1"/>
</dbReference>
<dbReference type="FunFam" id="3.40.50.1970:FF:000007">
    <property type="entry name" value="Pentafunctional AROM polypeptide"/>
    <property type="match status" value="1"/>
</dbReference>
<dbReference type="Pfam" id="PF01202">
    <property type="entry name" value="SKI"/>
    <property type="match status" value="1"/>
</dbReference>
<evidence type="ECO:0000256" key="13">
    <source>
        <dbReference type="ARBA" id="ARBA00023239"/>
    </source>
</evidence>
<protein>
    <recommendedName>
        <fullName evidence="5">3-dehydroquinate synthase</fullName>
        <ecNumber evidence="5">4.2.3.4</ecNumber>
    </recommendedName>
</protein>
<evidence type="ECO:0000259" key="16">
    <source>
        <dbReference type="Pfam" id="PF01761"/>
    </source>
</evidence>
<evidence type="ECO:0000256" key="5">
    <source>
        <dbReference type="ARBA" id="ARBA00013031"/>
    </source>
</evidence>
<feature type="domain" description="3-dehydroquinate synthase C-terminal" evidence="17">
    <location>
        <begin position="331"/>
        <end position="411"/>
    </location>
</feature>
<dbReference type="InterPro" id="IPR056179">
    <property type="entry name" value="DHQS_C"/>
</dbReference>
<keyword evidence="10" id="KW-0862">Zinc</keyword>
<feature type="domain" description="3-dehydroquinate synthase N-terminal" evidence="16">
    <location>
        <begin position="217"/>
        <end position="329"/>
    </location>
</feature>
<dbReference type="InterPro" id="IPR030960">
    <property type="entry name" value="DHQS/DOIS_N"/>
</dbReference>
<dbReference type="Gene3D" id="1.20.1090.10">
    <property type="entry name" value="Dehydroquinate synthase-like - alpha domain"/>
    <property type="match status" value="1"/>
</dbReference>
<accession>X1LD97</accession>
<dbReference type="InterPro" id="IPR050071">
    <property type="entry name" value="Dehydroquinate_synthase"/>
</dbReference>
<evidence type="ECO:0000256" key="11">
    <source>
        <dbReference type="ARBA" id="ARBA00023027"/>
    </source>
</evidence>
<dbReference type="GO" id="GO:0003856">
    <property type="term" value="F:3-dehydroquinate synthase activity"/>
    <property type="evidence" value="ECO:0007669"/>
    <property type="project" value="UniProtKB-EC"/>
</dbReference>
<keyword evidence="8" id="KW-0479">Metal-binding</keyword>
<comment type="cofactor">
    <cofactor evidence="2">
        <name>NAD(+)</name>
        <dbReference type="ChEBI" id="CHEBI:57540"/>
    </cofactor>
</comment>
<keyword evidence="11" id="KW-0520">NAD</keyword>
<evidence type="ECO:0000256" key="15">
    <source>
        <dbReference type="SAM" id="MobiDB-lite"/>
    </source>
</evidence>
<dbReference type="SUPFAM" id="SSF56796">
    <property type="entry name" value="Dehydroquinate synthase-like"/>
    <property type="match status" value="1"/>
</dbReference>
<keyword evidence="7" id="KW-0028">Amino-acid biosynthesis</keyword>
<dbReference type="Pfam" id="PF24621">
    <property type="entry name" value="DHQS_C"/>
    <property type="match status" value="1"/>
</dbReference>
<organism evidence="18">
    <name type="scientific">marine sediment metagenome</name>
    <dbReference type="NCBI Taxonomy" id="412755"/>
    <lineage>
        <taxon>unclassified sequences</taxon>
        <taxon>metagenomes</taxon>
        <taxon>ecological metagenomes</taxon>
    </lineage>
</organism>
<dbReference type="CDD" id="cd08195">
    <property type="entry name" value="DHQS"/>
    <property type="match status" value="1"/>
</dbReference>
<feature type="non-terminal residue" evidence="18">
    <location>
        <position position="415"/>
    </location>
</feature>
<dbReference type="InterPro" id="IPR016037">
    <property type="entry name" value="DHQ_synth_AroB"/>
</dbReference>
<comment type="caution">
    <text evidence="18">The sequence shown here is derived from an EMBL/GenBank/DDBJ whole genome shotgun (WGS) entry which is preliminary data.</text>
</comment>
<dbReference type="GO" id="GO:0046872">
    <property type="term" value="F:metal ion binding"/>
    <property type="evidence" value="ECO:0007669"/>
    <property type="project" value="UniProtKB-KW"/>
</dbReference>
<evidence type="ECO:0000313" key="18">
    <source>
        <dbReference type="EMBL" id="GAI17068.1"/>
    </source>
</evidence>
<dbReference type="AlphaFoldDB" id="X1LD97"/>